<keyword evidence="5" id="KW-0732">Signal</keyword>
<dbReference type="Proteomes" id="UP000265040">
    <property type="component" value="Chromosome 19"/>
</dbReference>
<reference evidence="9" key="1">
    <citation type="submission" date="2021-04" db="EMBL/GenBank/DDBJ databases">
        <authorList>
            <consortium name="Wellcome Sanger Institute Data Sharing"/>
        </authorList>
    </citation>
    <scope>NUCLEOTIDE SEQUENCE [LARGE SCALE GENOMIC DNA]</scope>
</reference>
<dbReference type="GO" id="GO:0005615">
    <property type="term" value="C:extracellular space"/>
    <property type="evidence" value="ECO:0007669"/>
    <property type="project" value="UniProtKB-KW"/>
</dbReference>
<accession>A0A3Q1HPU5</accession>
<proteinExistence type="inferred from homology"/>
<dbReference type="InterPro" id="IPR009079">
    <property type="entry name" value="4_helix_cytokine-like_core"/>
</dbReference>
<keyword evidence="10" id="KW-1185">Reference proteome</keyword>
<dbReference type="GO" id="GO:0043330">
    <property type="term" value="P:response to exogenous dsRNA"/>
    <property type="evidence" value="ECO:0007669"/>
    <property type="project" value="TreeGrafter"/>
</dbReference>
<evidence type="ECO:0000256" key="5">
    <source>
        <dbReference type="ARBA" id="ARBA00022729"/>
    </source>
</evidence>
<dbReference type="SUPFAM" id="SSF47266">
    <property type="entry name" value="4-helical cytokines"/>
    <property type="match status" value="1"/>
</dbReference>
<dbReference type="GO" id="GO:0005125">
    <property type="term" value="F:cytokine activity"/>
    <property type="evidence" value="ECO:0007669"/>
    <property type="project" value="UniProtKB-KW"/>
</dbReference>
<dbReference type="GO" id="GO:0005126">
    <property type="term" value="F:cytokine receptor binding"/>
    <property type="evidence" value="ECO:0007669"/>
    <property type="project" value="InterPro"/>
</dbReference>
<evidence type="ECO:0000256" key="4">
    <source>
        <dbReference type="ARBA" id="ARBA00022525"/>
    </source>
</evidence>
<dbReference type="GeneTree" id="ENSGT00510000050089"/>
<name>A0A3Q1HPU5_ANATE</name>
<dbReference type="InParanoid" id="A0A3Q1HPU5"/>
<evidence type="ECO:0000256" key="8">
    <source>
        <dbReference type="RuleBase" id="RU000436"/>
    </source>
</evidence>
<evidence type="ECO:0000313" key="10">
    <source>
        <dbReference type="Proteomes" id="UP000265040"/>
    </source>
</evidence>
<evidence type="ECO:0000256" key="6">
    <source>
        <dbReference type="ARBA" id="ARBA00023118"/>
    </source>
</evidence>
<dbReference type="GeneID" id="113156288"/>
<dbReference type="InterPro" id="IPR000471">
    <property type="entry name" value="Interferon_alpha/beta/delta"/>
</dbReference>
<evidence type="ECO:0000256" key="2">
    <source>
        <dbReference type="ARBA" id="ARBA00011033"/>
    </source>
</evidence>
<keyword evidence="7" id="KW-1015">Disulfide bond</keyword>
<comment type="similarity">
    <text evidence="2 8">Belongs to the alpha/beta interferon family.</text>
</comment>
<evidence type="ECO:0000256" key="7">
    <source>
        <dbReference type="ARBA" id="ARBA00023157"/>
    </source>
</evidence>
<dbReference type="Pfam" id="PF00143">
    <property type="entry name" value="Interferon"/>
    <property type="match status" value="1"/>
</dbReference>
<dbReference type="RefSeq" id="XP_026207120.1">
    <property type="nucleotide sequence ID" value="XM_026351335.1"/>
</dbReference>
<keyword evidence="4" id="KW-0964">Secreted</keyword>
<evidence type="ECO:0000256" key="1">
    <source>
        <dbReference type="ARBA" id="ARBA00004613"/>
    </source>
</evidence>
<dbReference type="PANTHER" id="PTHR11691">
    <property type="entry name" value="TYPE I INTERFERON"/>
    <property type="match status" value="1"/>
</dbReference>
<reference evidence="9" key="3">
    <citation type="submission" date="2025-09" db="UniProtKB">
        <authorList>
            <consortium name="Ensembl"/>
        </authorList>
    </citation>
    <scope>IDENTIFICATION</scope>
</reference>
<keyword evidence="6 8" id="KW-0051">Antiviral defense</keyword>
<dbReference type="GO" id="GO:0006955">
    <property type="term" value="P:immune response"/>
    <property type="evidence" value="ECO:0007669"/>
    <property type="project" value="UniProtKB-ARBA"/>
</dbReference>
<comment type="subcellular location">
    <subcellularLocation>
        <location evidence="1">Secreted</location>
    </subcellularLocation>
</comment>
<keyword evidence="3 8" id="KW-0202">Cytokine</keyword>
<dbReference type="GO" id="GO:0051607">
    <property type="term" value="P:defense response to virus"/>
    <property type="evidence" value="ECO:0007669"/>
    <property type="project" value="UniProtKB-KW"/>
</dbReference>
<dbReference type="Ensembl" id="ENSATET00000009851.3">
    <property type="protein sequence ID" value="ENSATEP00000009680.2"/>
    <property type="gene ID" value="ENSATEG00000006814.3"/>
</dbReference>
<protein>
    <submittedName>
        <fullName evidence="9">Uncharacterized protein</fullName>
    </submittedName>
</protein>
<evidence type="ECO:0000256" key="3">
    <source>
        <dbReference type="ARBA" id="ARBA00022514"/>
    </source>
</evidence>
<dbReference type="Gene3D" id="1.20.1250.10">
    <property type="match status" value="1"/>
</dbReference>
<organism evidence="9 10">
    <name type="scientific">Anabas testudineus</name>
    <name type="common">Climbing perch</name>
    <name type="synonym">Anthias testudineus</name>
    <dbReference type="NCBI Taxonomy" id="64144"/>
    <lineage>
        <taxon>Eukaryota</taxon>
        <taxon>Metazoa</taxon>
        <taxon>Chordata</taxon>
        <taxon>Craniata</taxon>
        <taxon>Vertebrata</taxon>
        <taxon>Euteleostomi</taxon>
        <taxon>Actinopterygii</taxon>
        <taxon>Neopterygii</taxon>
        <taxon>Teleostei</taxon>
        <taxon>Neoteleostei</taxon>
        <taxon>Acanthomorphata</taxon>
        <taxon>Anabantaria</taxon>
        <taxon>Anabantiformes</taxon>
        <taxon>Anabantoidei</taxon>
        <taxon>Anabantidae</taxon>
        <taxon>Anabas</taxon>
    </lineage>
</organism>
<sequence>MCFSTSSMNATIHKSCSATGSSLRCSWMDHKFRQCSERTLDLINSMVTVTDTVDDADADDVENNDTVHFPSELYKTVSNASAEHKLTFTVQILEEVSALFNHSSAPWHSITVEHFRIVVTRQAQGLRSCTRSHRHNTLHKKLHMYFNRLSGYLKRMDHSAAAWELIRKEIKTHLLRIDLLISSVLTANN</sequence>
<evidence type="ECO:0000313" key="9">
    <source>
        <dbReference type="Ensembl" id="ENSATEP00000009680.2"/>
    </source>
</evidence>
<dbReference type="SMART" id="SM00076">
    <property type="entry name" value="IFabd"/>
    <property type="match status" value="1"/>
</dbReference>
<dbReference type="AlphaFoldDB" id="A0A3Q1HPU5"/>
<reference evidence="9" key="2">
    <citation type="submission" date="2025-08" db="UniProtKB">
        <authorList>
            <consortium name="Ensembl"/>
        </authorList>
    </citation>
    <scope>IDENTIFICATION</scope>
</reference>
<dbReference type="PANTHER" id="PTHR11691:SF73">
    <property type="entry name" value="INTERFERON BETA"/>
    <property type="match status" value="1"/>
</dbReference>